<dbReference type="Proteomes" id="UP000054197">
    <property type="component" value="Unassembled WGS sequence"/>
</dbReference>
<comment type="caution">
    <text evidence="1">The sequence shown here is derived from an EMBL/GenBank/DDBJ whole genome shotgun (WGS) entry which is preliminary data.</text>
</comment>
<organism evidence="1 2">
    <name type="scientific">Pseudomonas fluorescens ICMP 11288</name>
    <dbReference type="NCBI Taxonomy" id="1198309"/>
    <lineage>
        <taxon>Bacteria</taxon>
        <taxon>Pseudomonadati</taxon>
        <taxon>Pseudomonadota</taxon>
        <taxon>Gammaproteobacteria</taxon>
        <taxon>Pseudomonadales</taxon>
        <taxon>Pseudomonadaceae</taxon>
        <taxon>Pseudomonas</taxon>
    </lineage>
</organism>
<dbReference type="EMBL" id="LKEF01000015">
    <property type="protein sequence ID" value="KTB66364.1"/>
    <property type="molecule type" value="Genomic_DNA"/>
</dbReference>
<reference evidence="1 2" key="1">
    <citation type="submission" date="2015-09" db="EMBL/GenBank/DDBJ databases">
        <title>Genome sequence of ICMP 11288.</title>
        <authorList>
            <person name="Visnovsky S."/>
            <person name="Lu A."/>
            <person name="Panda P."/>
            <person name="Pitman A."/>
        </authorList>
    </citation>
    <scope>NUCLEOTIDE SEQUENCE [LARGE SCALE GENOMIC DNA]</scope>
    <source>
        <strain evidence="1 2">ICMP 11288</strain>
    </source>
</reference>
<protein>
    <submittedName>
        <fullName evidence="1">Uncharacterized protein</fullName>
    </submittedName>
</protein>
<dbReference type="AlphaFoldDB" id="A0A0W0I0I1"/>
<name>A0A0W0I0I1_PSEFL</name>
<dbReference type="RefSeq" id="WP_058420052.1">
    <property type="nucleotide sequence ID" value="NZ_LKEF01000015.1"/>
</dbReference>
<proteinExistence type="predicted"/>
<sequence>MKHLIYVVLTGSDTISTEIPLSLNAADLLPIMGWKNEHECVYDYLLTPLQIEGIEKLTSLVFPKNASLYLACDA</sequence>
<evidence type="ECO:0000313" key="2">
    <source>
        <dbReference type="Proteomes" id="UP000054197"/>
    </source>
</evidence>
<gene>
    <name evidence="1" type="ORF">AO063_26140</name>
</gene>
<accession>A0A0W0I0I1</accession>
<evidence type="ECO:0000313" key="1">
    <source>
        <dbReference type="EMBL" id="KTB66364.1"/>
    </source>
</evidence>